<proteinExistence type="predicted"/>
<dbReference type="KEGG" id="sii:LD85_3131"/>
<keyword evidence="1" id="KW-1133">Transmembrane helix</keyword>
<evidence type="ECO:0000313" key="2">
    <source>
        <dbReference type="EMBL" id="ADB88722.1"/>
    </source>
</evidence>
<dbReference type="RefSeq" id="WP_012953402.1">
    <property type="nucleotide sequence ID" value="NC_013770.1"/>
</dbReference>
<geneLocation type="plasmid" evidence="2 3">
    <name>pLD8501</name>
</geneLocation>
<feature type="transmembrane region" description="Helical" evidence="1">
    <location>
        <begin position="157"/>
        <end position="178"/>
    </location>
</feature>
<feature type="transmembrane region" description="Helical" evidence="1">
    <location>
        <begin position="37"/>
        <end position="69"/>
    </location>
</feature>
<organism evidence="2 3">
    <name type="scientific">Saccharolobus islandicus (strain L.D.8.5 / Lassen #2)</name>
    <name type="common">Sulfolobus islandicus</name>
    <dbReference type="NCBI Taxonomy" id="425944"/>
    <lineage>
        <taxon>Archaea</taxon>
        <taxon>Thermoproteota</taxon>
        <taxon>Thermoprotei</taxon>
        <taxon>Sulfolobales</taxon>
        <taxon>Sulfolobaceae</taxon>
        <taxon>Saccharolobus</taxon>
    </lineage>
</organism>
<evidence type="ECO:0000313" key="3">
    <source>
        <dbReference type="Proteomes" id="UP000001404"/>
    </source>
</evidence>
<feature type="transmembrane region" description="Helical" evidence="1">
    <location>
        <begin position="120"/>
        <end position="137"/>
    </location>
</feature>
<dbReference type="Proteomes" id="UP000001404">
    <property type="component" value="Plasmid pLD8501"/>
</dbReference>
<gene>
    <name evidence="2" type="ORF">LD85_3131</name>
</gene>
<accession>D2PK89</accession>
<dbReference type="EMBL" id="CP001732">
    <property type="protein sequence ID" value="ADB88722.1"/>
    <property type="molecule type" value="Genomic_DNA"/>
</dbReference>
<dbReference type="AlphaFoldDB" id="D2PK89"/>
<dbReference type="HOGENOM" id="CLU_1493041_0_0_2"/>
<keyword evidence="2" id="KW-0614">Plasmid</keyword>
<sequence>MARLREETVGWLYTVSGLDEKSFPLGLKNVNMKELAVIFPLLMLGISFAFKNIMIAMAFIAPVFFFIFYEEKSMDEFQYVYHFMKFYLNDFLAPKEKKEKSKEKNKKENKKLTVRPKTSVIDYGFIASGALMMLISFHEFLDVIEMKIALGFLESMVYILMFAAGVGILGGEIAYIILEFTTKKISK</sequence>
<keyword evidence="1" id="KW-0812">Transmembrane</keyword>
<evidence type="ECO:0000256" key="1">
    <source>
        <dbReference type="SAM" id="Phobius"/>
    </source>
</evidence>
<keyword evidence="1" id="KW-0472">Membrane</keyword>
<reference evidence="2 3" key="1">
    <citation type="submission" date="2009-09" db="EMBL/GenBank/DDBJ databases">
        <authorList>
            <consortium name="US DOE Joint Genome Institute"/>
            <person name="Copeland A."/>
            <person name="Lucas S."/>
            <person name="Lapidus A."/>
            <person name="Barry K."/>
            <person name="Glavina del Rio T."/>
            <person name="Dalin E."/>
            <person name="Tice H."/>
            <person name="Pitluck S."/>
            <person name="Bruce D."/>
            <person name="Goodwin L."/>
            <person name="Land M."/>
            <person name="Whitaker R.J."/>
            <person name="Richardson P."/>
        </authorList>
    </citation>
    <scope>NUCLEOTIDE SEQUENCE [LARGE SCALE GENOMIC DNA]</scope>
    <source>
        <strain evidence="3">L.D.8.5 / Lassen #2</strain>
        <plasmid evidence="3">Plasmid pLD8501</plasmid>
    </source>
</reference>
<name>D2PK89_SACI9</name>
<reference evidence="3" key="2">
    <citation type="submission" date="2010-01" db="EMBL/GenBank/DDBJ databases">
        <title>Contemporary genome evolution in thermophilic Archaea.</title>
        <authorList>
            <consortium name="US DOE Joint Genome Institute"/>
            <person name="Reno M.L."/>
            <person name="Held N.L."/>
            <person name="Fields C.J."/>
            <person name="Burke P.V."/>
            <person name="Whitaker R.J."/>
        </authorList>
    </citation>
    <scope>NUCLEOTIDE SEQUENCE [LARGE SCALE GENOMIC DNA]</scope>
    <source>
        <strain evidence="3">L.D.8.5 / Lassen #2</strain>
        <plasmid evidence="3">Plasmid pLD8501</plasmid>
    </source>
</reference>
<protein>
    <submittedName>
        <fullName evidence="2">Hypothetica protein</fullName>
    </submittedName>
</protein>